<organism evidence="1">
    <name type="scientific">bioreactor metagenome</name>
    <dbReference type="NCBI Taxonomy" id="1076179"/>
    <lineage>
        <taxon>unclassified sequences</taxon>
        <taxon>metagenomes</taxon>
        <taxon>ecological metagenomes</taxon>
    </lineage>
</organism>
<sequence length="120" mass="12669">MTLTPKDALLRYHLAERLKLDIMMIAHQFVTIPSLKKEEKAGAKTILIALTDILAGDSEAAAKQTGAEEFNQAAAVLLAVIGLAESNQFGLASDKAGEAMTPITTVAVGAYAVLHEHGLI</sequence>
<reference evidence="1" key="1">
    <citation type="submission" date="2019-08" db="EMBL/GenBank/DDBJ databases">
        <authorList>
            <person name="Kucharzyk K."/>
            <person name="Murdoch R.W."/>
            <person name="Higgins S."/>
            <person name="Loffler F."/>
        </authorList>
    </citation>
    <scope>NUCLEOTIDE SEQUENCE</scope>
</reference>
<gene>
    <name evidence="1" type="ORF">SDC9_36370</name>
</gene>
<comment type="caution">
    <text evidence="1">The sequence shown here is derived from an EMBL/GenBank/DDBJ whole genome shotgun (WGS) entry which is preliminary data.</text>
</comment>
<protein>
    <submittedName>
        <fullName evidence="1">Uncharacterized protein</fullName>
    </submittedName>
</protein>
<proteinExistence type="predicted"/>
<accession>A0A644VI26</accession>
<dbReference type="EMBL" id="VSSQ01000300">
    <property type="protein sequence ID" value="MPL90322.1"/>
    <property type="molecule type" value="Genomic_DNA"/>
</dbReference>
<evidence type="ECO:0000313" key="1">
    <source>
        <dbReference type="EMBL" id="MPL90322.1"/>
    </source>
</evidence>
<dbReference type="AlphaFoldDB" id="A0A644VI26"/>
<name>A0A644VI26_9ZZZZ</name>